<dbReference type="InterPro" id="IPR027417">
    <property type="entry name" value="P-loop_NTPase"/>
</dbReference>
<dbReference type="Gene3D" id="3.40.850.10">
    <property type="entry name" value="Kinesin motor domain"/>
    <property type="match status" value="1"/>
</dbReference>
<name>A0A642UCJ8_DIURU</name>
<dbReference type="AlphaFoldDB" id="A0A642UCJ8"/>
<accession>A0A642UCJ8</accession>
<keyword evidence="2" id="KW-0175">Coiled coil</keyword>
<dbReference type="PRINTS" id="PR00380">
    <property type="entry name" value="KINESINHEAVY"/>
</dbReference>
<dbReference type="InterPro" id="IPR036961">
    <property type="entry name" value="Kinesin_motor_dom_sf"/>
</dbReference>
<feature type="coiled-coil region" evidence="2">
    <location>
        <begin position="371"/>
        <end position="423"/>
    </location>
</feature>
<proteinExistence type="inferred from homology"/>
<dbReference type="GO" id="GO:0005524">
    <property type="term" value="F:ATP binding"/>
    <property type="evidence" value="ECO:0007669"/>
    <property type="project" value="UniProtKB-UniRule"/>
</dbReference>
<dbReference type="GO" id="GO:0008017">
    <property type="term" value="F:microtubule binding"/>
    <property type="evidence" value="ECO:0007669"/>
    <property type="project" value="InterPro"/>
</dbReference>
<feature type="domain" description="Kinesin motor" evidence="3">
    <location>
        <begin position="5"/>
        <end position="351"/>
    </location>
</feature>
<dbReference type="GO" id="GO:0003777">
    <property type="term" value="F:microtubule motor activity"/>
    <property type="evidence" value="ECO:0007669"/>
    <property type="project" value="InterPro"/>
</dbReference>
<dbReference type="SMART" id="SM00129">
    <property type="entry name" value="KISc"/>
    <property type="match status" value="1"/>
</dbReference>
<feature type="binding site" evidence="1">
    <location>
        <begin position="103"/>
        <end position="110"/>
    </location>
    <ligand>
        <name>ATP</name>
        <dbReference type="ChEBI" id="CHEBI:30616"/>
    </ligand>
</feature>
<evidence type="ECO:0000313" key="5">
    <source>
        <dbReference type="Proteomes" id="UP000449547"/>
    </source>
</evidence>
<dbReference type="RefSeq" id="XP_034009584.1">
    <property type="nucleotide sequence ID" value="XM_034158751.1"/>
</dbReference>
<dbReference type="PROSITE" id="PS50067">
    <property type="entry name" value="KINESIN_MOTOR_2"/>
    <property type="match status" value="1"/>
</dbReference>
<dbReference type="VEuPathDB" id="FungiDB:DIURU_005736"/>
<keyword evidence="1" id="KW-0067">ATP-binding</keyword>
<dbReference type="GeneID" id="54784387"/>
<reference evidence="4 5" key="1">
    <citation type="submission" date="2019-07" db="EMBL/GenBank/DDBJ databases">
        <title>Genome assembly of two rare yeast pathogens: Diutina rugosa and Trichomonascus ciferrii.</title>
        <authorList>
            <person name="Mixao V."/>
            <person name="Saus E."/>
            <person name="Hansen A."/>
            <person name="Lass-Flor C."/>
            <person name="Gabaldon T."/>
        </authorList>
    </citation>
    <scope>NUCLEOTIDE SEQUENCE [LARGE SCALE GENOMIC DNA]</scope>
    <source>
        <strain evidence="4 5">CBS 613</strain>
    </source>
</reference>
<evidence type="ECO:0000256" key="2">
    <source>
        <dbReference type="SAM" id="Coils"/>
    </source>
</evidence>
<protein>
    <recommendedName>
        <fullName evidence="3">Kinesin motor domain-containing protein</fullName>
    </recommendedName>
</protein>
<evidence type="ECO:0000259" key="3">
    <source>
        <dbReference type="PROSITE" id="PS50067"/>
    </source>
</evidence>
<dbReference type="InterPro" id="IPR001752">
    <property type="entry name" value="Kinesin_motor_dom"/>
</dbReference>
<comment type="caution">
    <text evidence="4">The sequence shown here is derived from an EMBL/GenBank/DDBJ whole genome shotgun (WGS) entry which is preliminary data.</text>
</comment>
<dbReference type="GO" id="GO:0007018">
    <property type="term" value="P:microtubule-based movement"/>
    <property type="evidence" value="ECO:0007669"/>
    <property type="project" value="InterPro"/>
</dbReference>
<dbReference type="OrthoDB" id="3176171at2759"/>
<dbReference type="OMA" id="SFWSHNT"/>
<dbReference type="EMBL" id="SWFT01000163">
    <property type="protein sequence ID" value="KAA8896724.1"/>
    <property type="molecule type" value="Genomic_DNA"/>
</dbReference>
<gene>
    <name evidence="4" type="ORF">DIURU_005736</name>
</gene>
<evidence type="ECO:0000313" key="4">
    <source>
        <dbReference type="EMBL" id="KAA8896724.1"/>
    </source>
</evidence>
<dbReference type="PANTHER" id="PTHR47117">
    <property type="entry name" value="STAR-RELATED LIPID TRANSFER PROTEIN 9"/>
    <property type="match status" value="1"/>
</dbReference>
<organism evidence="4 5">
    <name type="scientific">Diutina rugosa</name>
    <name type="common">Yeast</name>
    <name type="synonym">Candida rugosa</name>
    <dbReference type="NCBI Taxonomy" id="5481"/>
    <lineage>
        <taxon>Eukaryota</taxon>
        <taxon>Fungi</taxon>
        <taxon>Dikarya</taxon>
        <taxon>Ascomycota</taxon>
        <taxon>Saccharomycotina</taxon>
        <taxon>Pichiomycetes</taxon>
        <taxon>Debaryomycetaceae</taxon>
        <taxon>Diutina</taxon>
    </lineage>
</organism>
<keyword evidence="5" id="KW-1185">Reference proteome</keyword>
<dbReference type="Proteomes" id="UP000449547">
    <property type="component" value="Unassembled WGS sequence"/>
</dbReference>
<keyword evidence="1" id="KW-0505">Motor protein</keyword>
<keyword evidence="1" id="KW-0547">Nucleotide-binding</keyword>
<dbReference type="SUPFAM" id="SSF52540">
    <property type="entry name" value="P-loop containing nucleoside triphosphate hydrolases"/>
    <property type="match status" value="1"/>
</dbReference>
<evidence type="ECO:0000256" key="1">
    <source>
        <dbReference type="PROSITE-ProRule" id="PRU00283"/>
    </source>
</evidence>
<sequence>MEDNQIKTIVRVRPRLSREQDQRNLISMTAATTTIEAPPQSAFHARWKQGDTASKTYTFDKSVWSCDPESANFIDNKEFYQLTGRELLDHAFQGYNVCLLAYGQTGSGKTYTMSGTADTPGLIPQLVRDIIGQKEILVGQGTDCTIRISAYEVHNEKVHDLLGVDDKVRLKVREHPQTGPYVEGCNEIVVNSEDDFTRHFAKTLRNRTTASTLMNDQSSRSHAIISLTIKQTIYCSQDNELGDAKEEIVSNMKLVDLAGSERLDRTKLHGQQDRVREGSLINSSLTTLGRCVNSLASADNSVVPYRDSVLTYLLRENLGGNSKTSMVFCISPCDFEETYHTLTYASQVKKIKTKARSNAKKLSVSDWTKLRSAEDNVIARLRQQVEQLTSQSTQQQQSAAQLISTLENELERVQFENKFIRQQVSAKNSRLRQALSVVKAAQQSHASLDSHWDLGRRRCRSRLTQLTQDATAKLEDIDECLARHHPRWLDQVESASSIN</sequence>
<comment type="similarity">
    <text evidence="1">Belongs to the TRAFAC class myosin-kinesin ATPase superfamily. Kinesin family.</text>
</comment>
<dbReference type="Pfam" id="PF00225">
    <property type="entry name" value="Kinesin"/>
    <property type="match status" value="1"/>
</dbReference>